<dbReference type="Proteomes" id="UP000250321">
    <property type="component" value="Unassembled WGS sequence"/>
</dbReference>
<name>A0A314URS2_PRUYE</name>
<feature type="domain" description="GPI inositol-deacylase PGAP1-like alpha/beta" evidence="1">
    <location>
        <begin position="1"/>
        <end position="100"/>
    </location>
</feature>
<keyword evidence="3" id="KW-1185">Reference proteome</keyword>
<dbReference type="AlphaFoldDB" id="A0A314URS2"/>
<dbReference type="OrthoDB" id="348976at2759"/>
<dbReference type="EMBL" id="PJQY01003108">
    <property type="protein sequence ID" value="PQM40147.1"/>
    <property type="molecule type" value="Genomic_DNA"/>
</dbReference>
<evidence type="ECO:0000259" key="1">
    <source>
        <dbReference type="Pfam" id="PF07819"/>
    </source>
</evidence>
<sequence>MGGFVARAAVAHNRLRKSAVETILTLSSPHQYPPVALQPSLGHYFARVNHEWRKGYEVQTTRAGHYVSDPVLSHVVVISISGSYNDYQVRSKSESLDGIVLPLMVL</sequence>
<protein>
    <recommendedName>
        <fullName evidence="1">GPI inositol-deacylase PGAP1-like alpha/beta domain-containing protein</fullName>
    </recommendedName>
</protein>
<dbReference type="Pfam" id="PF07819">
    <property type="entry name" value="PGAP1"/>
    <property type="match status" value="1"/>
</dbReference>
<comment type="caution">
    <text evidence="2">The sequence shown here is derived from an EMBL/GenBank/DDBJ whole genome shotgun (WGS) entry which is preliminary data.</text>
</comment>
<accession>A0A314URS2</accession>
<gene>
    <name evidence="2" type="ORF">Pyn_24205</name>
</gene>
<dbReference type="GO" id="GO:0016788">
    <property type="term" value="F:hydrolase activity, acting on ester bonds"/>
    <property type="evidence" value="ECO:0007669"/>
    <property type="project" value="InterPro"/>
</dbReference>
<dbReference type="InterPro" id="IPR012908">
    <property type="entry name" value="PGAP1-ab_dom-like"/>
</dbReference>
<evidence type="ECO:0000313" key="3">
    <source>
        <dbReference type="Proteomes" id="UP000250321"/>
    </source>
</evidence>
<reference evidence="2 3" key="1">
    <citation type="submission" date="2018-02" db="EMBL/GenBank/DDBJ databases">
        <title>Draft genome of wild Prunus yedoensis var. nudiflora.</title>
        <authorList>
            <person name="Baek S."/>
            <person name="Kim J.-H."/>
            <person name="Choi K."/>
            <person name="Kim G.-B."/>
            <person name="Cho A."/>
            <person name="Jang H."/>
            <person name="Shin C.-H."/>
            <person name="Yu H.-J."/>
            <person name="Mun J.-H."/>
        </authorList>
    </citation>
    <scope>NUCLEOTIDE SEQUENCE [LARGE SCALE GENOMIC DNA]</scope>
    <source>
        <strain evidence="3">cv. Jeju island</strain>
        <tissue evidence="2">Leaf</tissue>
    </source>
</reference>
<dbReference type="PANTHER" id="PTHR47346:SF1">
    <property type="entry name" value="GPI INOSITOL-DEACYLASE"/>
    <property type="match status" value="1"/>
</dbReference>
<dbReference type="PANTHER" id="PTHR47346">
    <property type="entry name" value="HYDROLASES, ACTING ON ESTER BOND"/>
    <property type="match status" value="1"/>
</dbReference>
<organism evidence="2 3">
    <name type="scientific">Prunus yedoensis var. nudiflora</name>
    <dbReference type="NCBI Taxonomy" id="2094558"/>
    <lineage>
        <taxon>Eukaryota</taxon>
        <taxon>Viridiplantae</taxon>
        <taxon>Streptophyta</taxon>
        <taxon>Embryophyta</taxon>
        <taxon>Tracheophyta</taxon>
        <taxon>Spermatophyta</taxon>
        <taxon>Magnoliopsida</taxon>
        <taxon>eudicotyledons</taxon>
        <taxon>Gunneridae</taxon>
        <taxon>Pentapetalae</taxon>
        <taxon>rosids</taxon>
        <taxon>fabids</taxon>
        <taxon>Rosales</taxon>
        <taxon>Rosaceae</taxon>
        <taxon>Amygdaloideae</taxon>
        <taxon>Amygdaleae</taxon>
        <taxon>Prunus</taxon>
    </lineage>
</organism>
<proteinExistence type="predicted"/>
<evidence type="ECO:0000313" key="2">
    <source>
        <dbReference type="EMBL" id="PQM40147.1"/>
    </source>
</evidence>
<dbReference type="STRING" id="2094558.A0A314URS2"/>